<protein>
    <submittedName>
        <fullName evidence="1">Uncharacterized protein</fullName>
    </submittedName>
</protein>
<reference evidence="2" key="1">
    <citation type="journal article" date="2023" name="Nat. Plants">
        <title>Single-cell RNA sequencing provides a high-resolution roadmap for understanding the multicellular compartmentation of specialized metabolism.</title>
        <authorList>
            <person name="Sun S."/>
            <person name="Shen X."/>
            <person name="Li Y."/>
            <person name="Li Y."/>
            <person name="Wang S."/>
            <person name="Li R."/>
            <person name="Zhang H."/>
            <person name="Shen G."/>
            <person name="Guo B."/>
            <person name="Wei J."/>
            <person name="Xu J."/>
            <person name="St-Pierre B."/>
            <person name="Chen S."/>
            <person name="Sun C."/>
        </authorList>
    </citation>
    <scope>NUCLEOTIDE SEQUENCE [LARGE SCALE GENOMIC DNA]</scope>
</reference>
<name>A0ACC0B582_CATRO</name>
<gene>
    <name evidence="1" type="ORF">M9H77_17644</name>
</gene>
<comment type="caution">
    <text evidence="1">The sequence shown here is derived from an EMBL/GenBank/DDBJ whole genome shotgun (WGS) entry which is preliminary data.</text>
</comment>
<organism evidence="1 2">
    <name type="scientific">Catharanthus roseus</name>
    <name type="common">Madagascar periwinkle</name>
    <name type="synonym">Vinca rosea</name>
    <dbReference type="NCBI Taxonomy" id="4058"/>
    <lineage>
        <taxon>Eukaryota</taxon>
        <taxon>Viridiplantae</taxon>
        <taxon>Streptophyta</taxon>
        <taxon>Embryophyta</taxon>
        <taxon>Tracheophyta</taxon>
        <taxon>Spermatophyta</taxon>
        <taxon>Magnoliopsida</taxon>
        <taxon>eudicotyledons</taxon>
        <taxon>Gunneridae</taxon>
        <taxon>Pentapetalae</taxon>
        <taxon>asterids</taxon>
        <taxon>lamiids</taxon>
        <taxon>Gentianales</taxon>
        <taxon>Apocynaceae</taxon>
        <taxon>Rauvolfioideae</taxon>
        <taxon>Vinceae</taxon>
        <taxon>Catharanthinae</taxon>
        <taxon>Catharanthus</taxon>
    </lineage>
</organism>
<dbReference type="Proteomes" id="UP001060085">
    <property type="component" value="Linkage Group LG04"/>
</dbReference>
<keyword evidence="2" id="KW-1185">Reference proteome</keyword>
<sequence>MLSFGTTALLNQIQPFAPSVGTRAVNRKGLTLTHMDLYPFIADLRISRVSGPFIPLVDTTFKHPAPSIGANVSVLHAIDWRRRTVTHANLHFFISGGKKAPIHRKEKEKGTVYTCSLQNPIKFLETLISKSQIDATKLNYCMEEPAETMTSRDLRQGEAGNRVRRRLVQSTLFPQGTREKDSNDDDCKGEEDEVIKDEKEDDGCNSSKKRRRKSLEGKTKNNSRVASQSRAAKKVMLDGKEISNNKVDNGGSPVIMKSDFFIKISEKRQQKRQQEDHLYVASQEENVNCCPSPNASARVSYGKSVNYNFTVSTVSTLTEHAYSLLTDLLTTLSGHYLEDIRTPQHLKKQANLVLEKQQTQSIVTPKKKVINSGAKKSLFKRSPSKTVPEEGAVQLFPDLRSEAKFTAEGVVAAGAFLLVRGPLPLKRLVRVCSGNSPSTGLLKAA</sequence>
<evidence type="ECO:0000313" key="2">
    <source>
        <dbReference type="Proteomes" id="UP001060085"/>
    </source>
</evidence>
<accession>A0ACC0B582</accession>
<evidence type="ECO:0000313" key="1">
    <source>
        <dbReference type="EMBL" id="KAI5667791.1"/>
    </source>
</evidence>
<dbReference type="EMBL" id="CM044704">
    <property type="protein sequence ID" value="KAI5667791.1"/>
    <property type="molecule type" value="Genomic_DNA"/>
</dbReference>
<proteinExistence type="predicted"/>